<evidence type="ECO:0000313" key="2">
    <source>
        <dbReference type="Proteomes" id="UP001187415"/>
    </source>
</evidence>
<protein>
    <submittedName>
        <fullName evidence="1">Uncharacterized protein</fullName>
    </submittedName>
</protein>
<evidence type="ECO:0000313" key="1">
    <source>
        <dbReference type="EMBL" id="KAK2851618.1"/>
    </source>
</evidence>
<accession>A0AA88N7F6</accession>
<proteinExistence type="predicted"/>
<gene>
    <name evidence="1" type="ORF">Q5P01_007894</name>
</gene>
<organism evidence="1 2">
    <name type="scientific">Channa striata</name>
    <name type="common">Snakehead murrel</name>
    <name type="synonym">Ophicephalus striatus</name>
    <dbReference type="NCBI Taxonomy" id="64152"/>
    <lineage>
        <taxon>Eukaryota</taxon>
        <taxon>Metazoa</taxon>
        <taxon>Chordata</taxon>
        <taxon>Craniata</taxon>
        <taxon>Vertebrata</taxon>
        <taxon>Euteleostomi</taxon>
        <taxon>Actinopterygii</taxon>
        <taxon>Neopterygii</taxon>
        <taxon>Teleostei</taxon>
        <taxon>Neoteleostei</taxon>
        <taxon>Acanthomorphata</taxon>
        <taxon>Anabantaria</taxon>
        <taxon>Anabantiformes</taxon>
        <taxon>Channoidei</taxon>
        <taxon>Channidae</taxon>
        <taxon>Channa</taxon>
    </lineage>
</organism>
<dbReference type="Proteomes" id="UP001187415">
    <property type="component" value="Unassembled WGS sequence"/>
</dbReference>
<reference evidence="1" key="1">
    <citation type="submission" date="2023-07" db="EMBL/GenBank/DDBJ databases">
        <title>Chromosome-level Genome Assembly of Striped Snakehead (Channa striata).</title>
        <authorList>
            <person name="Liu H."/>
        </authorList>
    </citation>
    <scope>NUCLEOTIDE SEQUENCE</scope>
    <source>
        <strain evidence="1">Gz</strain>
        <tissue evidence="1">Muscle</tissue>
    </source>
</reference>
<comment type="caution">
    <text evidence="1">The sequence shown here is derived from an EMBL/GenBank/DDBJ whole genome shotgun (WGS) entry which is preliminary data.</text>
</comment>
<name>A0AA88N7F6_CHASR</name>
<dbReference type="AlphaFoldDB" id="A0AA88N7F6"/>
<keyword evidence="2" id="KW-1185">Reference proteome</keyword>
<sequence>MAAAALQFCIVSDHLARTSSHIPPAVKSGTFLGHHAWLVLNKKNRSEDAPILPEIQSQDSNFVLSLPSGAQRRCGINLCKAKRH</sequence>
<dbReference type="EMBL" id="JAUPFM010000005">
    <property type="protein sequence ID" value="KAK2851618.1"/>
    <property type="molecule type" value="Genomic_DNA"/>
</dbReference>